<comment type="similarity">
    <text evidence="1">Belongs to the peptidase M20A family.</text>
</comment>
<evidence type="ECO:0000313" key="4">
    <source>
        <dbReference type="Proteomes" id="UP000017747"/>
    </source>
</evidence>
<dbReference type="STRING" id="994573.T472_0201695"/>
<dbReference type="InterPro" id="IPR002933">
    <property type="entry name" value="Peptidase_M20"/>
</dbReference>
<dbReference type="AlphaFoldDB" id="V7IBT3"/>
<dbReference type="eggNOG" id="COG1473">
    <property type="taxonomic scope" value="Bacteria"/>
</dbReference>
<evidence type="ECO:0000313" key="3">
    <source>
        <dbReference type="EMBL" id="ETA82337.1"/>
    </source>
</evidence>
<dbReference type="SUPFAM" id="SSF53187">
    <property type="entry name" value="Zn-dependent exopeptidases"/>
    <property type="match status" value="1"/>
</dbReference>
<dbReference type="InterPro" id="IPR017439">
    <property type="entry name" value="Amidohydrolase"/>
</dbReference>
<dbReference type="InterPro" id="IPR036264">
    <property type="entry name" value="Bact_exopeptidase_dim_dom"/>
</dbReference>
<sequence>MDLKTRVQDRVDEVMGDLSALSAEIWSNPEYNFEEHKAMEAFSRYLRKYGFDVETGIGGIGTAVRAVFTSGKEGPVIGIFGEYDAVPGTGHACGHNLMAAMAVGAGAAVASVIEETGGTVVVFGTPAEEGGGGKVIMLENGAFEGLDAAMVLHPANETVVNDISYSRTDLVVDFYGKKSHAATWPEEGISALTPVLELFNLLNAMKLEIGDRGKILGVISKGGDEPIYVPDHCQARFTVRSFSMKDKIALVKKLIDTCEGLAKITGTRLEYSQEGKSYEDIRNNPVIEGFLHKNFEALGEKVMPRRKELGIGCTDMGNVTHRIPSLQSYVQVVPILRGHTPEFQEAVGGPMGIRALNIGAKAMAMTAVDLLTGDNAMELTRDAFSEMKIKHDWEDDTWEM</sequence>
<dbReference type="GO" id="GO:0016805">
    <property type="term" value="F:dipeptidase activity"/>
    <property type="evidence" value="ECO:0007669"/>
    <property type="project" value="InterPro"/>
</dbReference>
<comment type="caution">
    <text evidence="3">The sequence shown here is derived from an EMBL/GenBank/DDBJ whole genome shotgun (WGS) entry which is preliminary data.</text>
</comment>
<dbReference type="Gene3D" id="3.30.70.360">
    <property type="match status" value="1"/>
</dbReference>
<dbReference type="CDD" id="cd03887">
    <property type="entry name" value="M20_Acy1L2"/>
    <property type="match status" value="1"/>
</dbReference>
<reference evidence="3 4" key="1">
    <citation type="journal article" date="2014" name="Genome Announc.">
        <title>Genome Sequence of Youngiibacter fragilis, the Type Strain of the Genus Youngiibacter.</title>
        <authorList>
            <person name="Wawrik C.B."/>
            <person name="Callaghan A.V."/>
            <person name="Stamps B.W."/>
            <person name="Wawrik B."/>
        </authorList>
    </citation>
    <scope>NUCLEOTIDE SEQUENCE [LARGE SCALE GENOMIC DNA]</scope>
    <source>
        <strain evidence="3 4">232.1</strain>
    </source>
</reference>
<name>V7IBT3_9CLOT</name>
<dbReference type="NCBIfam" id="TIGR01891">
    <property type="entry name" value="amidohydrolases"/>
    <property type="match status" value="1"/>
</dbReference>
<keyword evidence="3" id="KW-0378">Hydrolase</keyword>
<accession>V7IBT3</accession>
<keyword evidence="4" id="KW-1185">Reference proteome</keyword>
<dbReference type="Gene3D" id="3.40.630.10">
    <property type="entry name" value="Zn peptidases"/>
    <property type="match status" value="1"/>
</dbReference>
<dbReference type="GO" id="GO:0005737">
    <property type="term" value="C:cytoplasm"/>
    <property type="evidence" value="ECO:0007669"/>
    <property type="project" value="TreeGrafter"/>
</dbReference>
<dbReference type="PANTHER" id="PTHR30575">
    <property type="entry name" value="PEPTIDASE M20"/>
    <property type="match status" value="1"/>
</dbReference>
<dbReference type="PIRSF" id="PIRSF037226">
    <property type="entry name" value="Amidohydrolase_ACY1L2_prd"/>
    <property type="match status" value="1"/>
</dbReference>
<dbReference type="SUPFAM" id="SSF55031">
    <property type="entry name" value="Bacterial exopeptidase dimerisation domain"/>
    <property type="match status" value="1"/>
</dbReference>
<dbReference type="Pfam" id="PF07687">
    <property type="entry name" value="M20_dimer"/>
    <property type="match status" value="1"/>
</dbReference>
<feature type="domain" description="Peptidase M20 dimerisation" evidence="2">
    <location>
        <begin position="171"/>
        <end position="258"/>
    </location>
</feature>
<dbReference type="EMBL" id="AXUN02000026">
    <property type="protein sequence ID" value="ETA82337.1"/>
    <property type="molecule type" value="Genomic_DNA"/>
</dbReference>
<evidence type="ECO:0000256" key="1">
    <source>
        <dbReference type="PIRNR" id="PIRNR037226"/>
    </source>
</evidence>
<dbReference type="PANTHER" id="PTHR30575:SF0">
    <property type="entry name" value="XAA-ARG DIPEPTIDASE"/>
    <property type="match status" value="1"/>
</dbReference>
<dbReference type="GO" id="GO:0046657">
    <property type="term" value="P:folic acid catabolic process"/>
    <property type="evidence" value="ECO:0007669"/>
    <property type="project" value="TreeGrafter"/>
</dbReference>
<dbReference type="Pfam" id="PF01546">
    <property type="entry name" value="Peptidase_M20"/>
    <property type="match status" value="1"/>
</dbReference>
<dbReference type="RefSeq" id="WP_023383473.1">
    <property type="nucleotide sequence ID" value="NZ_AXUN02000026.1"/>
</dbReference>
<dbReference type="InterPro" id="IPR011650">
    <property type="entry name" value="Peptidase_M20_dimer"/>
</dbReference>
<dbReference type="InterPro" id="IPR052030">
    <property type="entry name" value="Peptidase_M20/M20A_hydrolases"/>
</dbReference>
<organism evidence="3 4">
    <name type="scientific">Youngiibacter fragilis 232.1</name>
    <dbReference type="NCBI Taxonomy" id="994573"/>
    <lineage>
        <taxon>Bacteria</taxon>
        <taxon>Bacillati</taxon>
        <taxon>Bacillota</taxon>
        <taxon>Clostridia</taxon>
        <taxon>Eubacteriales</taxon>
        <taxon>Clostridiaceae</taxon>
        <taxon>Youngiibacter</taxon>
    </lineage>
</organism>
<gene>
    <name evidence="3" type="ORF">T472_0201695</name>
</gene>
<dbReference type="GO" id="GO:0071713">
    <property type="term" value="F:para-aminobenzoyl-glutamate hydrolase activity"/>
    <property type="evidence" value="ECO:0007669"/>
    <property type="project" value="TreeGrafter"/>
</dbReference>
<proteinExistence type="inferred from homology"/>
<dbReference type="PATRIC" id="fig|994573.3.peg.319"/>
<evidence type="ECO:0000259" key="2">
    <source>
        <dbReference type="Pfam" id="PF07687"/>
    </source>
</evidence>
<protein>
    <recommendedName>
        <fullName evidence="1">Peptidase M20 domain-containing protein 2</fullName>
    </recommendedName>
</protein>
<dbReference type="InterPro" id="IPR017144">
    <property type="entry name" value="Xaa-Arg_dipeptidase"/>
</dbReference>
<dbReference type="Proteomes" id="UP000017747">
    <property type="component" value="Unassembled WGS sequence"/>
</dbReference>